<dbReference type="SUPFAM" id="SSF116734">
    <property type="entry name" value="DNA methylase specificity domain"/>
    <property type="match status" value="1"/>
</dbReference>
<keyword evidence="2" id="KW-0680">Restriction system</keyword>
<dbReference type="GO" id="GO:0009307">
    <property type="term" value="P:DNA restriction-modification system"/>
    <property type="evidence" value="ECO:0007669"/>
    <property type="project" value="UniProtKB-KW"/>
</dbReference>
<dbReference type="Pfam" id="PF01420">
    <property type="entry name" value="Methylase_S"/>
    <property type="match status" value="1"/>
</dbReference>
<dbReference type="InterPro" id="IPR052021">
    <property type="entry name" value="Type-I_RS_S_subunit"/>
</dbReference>
<dbReference type="EMBL" id="AZEU01000103">
    <property type="protein sequence ID" value="KRL47122.1"/>
    <property type="molecule type" value="Genomic_DNA"/>
</dbReference>
<feature type="domain" description="Type I restriction modification DNA specificity" evidence="4">
    <location>
        <begin position="22"/>
        <end position="200"/>
    </location>
</feature>
<dbReference type="Gene3D" id="1.10.287.1120">
    <property type="entry name" value="Bipartite methylase S protein"/>
    <property type="match status" value="1"/>
</dbReference>
<dbReference type="Gene3D" id="3.90.220.20">
    <property type="entry name" value="DNA methylase specificity domains"/>
    <property type="match status" value="2"/>
</dbReference>
<accession>A0A0R1QYK2</accession>
<dbReference type="InterPro" id="IPR000055">
    <property type="entry name" value="Restrct_endonuc_typeI_TRD"/>
</dbReference>
<dbReference type="PANTHER" id="PTHR30408:SF12">
    <property type="entry name" value="TYPE I RESTRICTION ENZYME MJAVIII SPECIFICITY SUBUNIT"/>
    <property type="match status" value="1"/>
</dbReference>
<evidence type="ECO:0000259" key="4">
    <source>
        <dbReference type="Pfam" id="PF01420"/>
    </source>
</evidence>
<comment type="similarity">
    <text evidence="1">Belongs to the type-I restriction system S methylase family.</text>
</comment>
<dbReference type="CDD" id="cd17521">
    <property type="entry name" value="RMtype1_S_Sau13435ORF2165P_TRD2-CR2_like"/>
    <property type="match status" value="1"/>
</dbReference>
<dbReference type="InterPro" id="IPR044946">
    <property type="entry name" value="Restrct_endonuc_typeI_TRD_sf"/>
</dbReference>
<comment type="caution">
    <text evidence="5">The sequence shown here is derived from an EMBL/GenBank/DDBJ whole genome shotgun (WGS) entry which is preliminary data.</text>
</comment>
<dbReference type="PATRIC" id="fig|1423769.4.peg.418"/>
<reference evidence="5 6" key="1">
    <citation type="journal article" date="2015" name="Genome Announc.">
        <title>Expanding the biotechnology potential of lactobacilli through comparative genomics of 213 strains and associated genera.</title>
        <authorList>
            <person name="Sun Z."/>
            <person name="Harris H.M."/>
            <person name="McCann A."/>
            <person name="Guo C."/>
            <person name="Argimon S."/>
            <person name="Zhang W."/>
            <person name="Yang X."/>
            <person name="Jeffery I.B."/>
            <person name="Cooney J.C."/>
            <person name="Kagawa T.F."/>
            <person name="Liu W."/>
            <person name="Song Y."/>
            <person name="Salvetti E."/>
            <person name="Wrobel A."/>
            <person name="Rasinkangas P."/>
            <person name="Parkhill J."/>
            <person name="Rea M.C."/>
            <person name="O'Sullivan O."/>
            <person name="Ritari J."/>
            <person name="Douillard F.P."/>
            <person name="Paul Ross R."/>
            <person name="Yang R."/>
            <person name="Briner A.E."/>
            <person name="Felis G.E."/>
            <person name="de Vos W.M."/>
            <person name="Barrangou R."/>
            <person name="Klaenhammer T.R."/>
            <person name="Caufield P.W."/>
            <person name="Cui Y."/>
            <person name="Zhang H."/>
            <person name="O'Toole P.W."/>
        </authorList>
    </citation>
    <scope>NUCLEOTIDE SEQUENCE [LARGE SCALE GENOMIC DNA]</scope>
    <source>
        <strain evidence="5 6">DSM 13343</strain>
    </source>
</reference>
<evidence type="ECO:0000256" key="3">
    <source>
        <dbReference type="ARBA" id="ARBA00023125"/>
    </source>
</evidence>
<proteinExistence type="inferred from homology"/>
<keyword evidence="3" id="KW-0238">DNA-binding</keyword>
<gene>
    <name evidence="5" type="ORF">FD01_GL000390</name>
</gene>
<dbReference type="OrthoDB" id="9795776at2"/>
<dbReference type="RefSeq" id="WP_082611696.1">
    <property type="nucleotide sequence ID" value="NZ_AZEU01000103.1"/>
</dbReference>
<organism evidence="5 6">
    <name type="scientific">Lacticaseibacillus manihotivorans DSM 13343 = JCM 12514</name>
    <dbReference type="NCBI Taxonomy" id="1423769"/>
    <lineage>
        <taxon>Bacteria</taxon>
        <taxon>Bacillati</taxon>
        <taxon>Bacillota</taxon>
        <taxon>Bacilli</taxon>
        <taxon>Lactobacillales</taxon>
        <taxon>Lactobacillaceae</taxon>
        <taxon>Lacticaseibacillus</taxon>
    </lineage>
</organism>
<name>A0A0R1QYK2_9LACO</name>
<evidence type="ECO:0000256" key="1">
    <source>
        <dbReference type="ARBA" id="ARBA00010923"/>
    </source>
</evidence>
<protein>
    <submittedName>
        <fullName evidence="5">Restriction modification system DNA specificity domain containing protein</fullName>
    </submittedName>
</protein>
<keyword evidence="6" id="KW-1185">Reference proteome</keyword>
<dbReference type="GO" id="GO:0003677">
    <property type="term" value="F:DNA binding"/>
    <property type="evidence" value="ECO:0007669"/>
    <property type="project" value="UniProtKB-KW"/>
</dbReference>
<dbReference type="PANTHER" id="PTHR30408">
    <property type="entry name" value="TYPE-1 RESTRICTION ENZYME ECOKI SPECIFICITY PROTEIN"/>
    <property type="match status" value="1"/>
</dbReference>
<sequence length="308" mass="34694">MSLNNENSNLTPGVRSKGFTDDWERRKYSELASKFDYGLNAAATDFYGVHKYLRITDIDDASREFIQTGLTSPETDFSTASEYQLTSGDVVFARTGASTGKTYKYLASDGLTYFAGFLIRAQIKDVSNTEFFYQSTLTPRFSEYVKVNSQRSGQPGINSKQYAKYELKVPKKEEQRKIGDLLETLDHTIVLHQRKYDNLQQALHWTQQNLLPEPESSLPKVRVGKFESDWTLQPLSEIIKKNNERNKGQFAVKSTLSIATMRYKPEGNGAVQSSLDGYKVVAVQLGHHILGAGSKFVPETIGLPFVRS</sequence>
<evidence type="ECO:0000313" key="6">
    <source>
        <dbReference type="Proteomes" id="UP000051790"/>
    </source>
</evidence>
<dbReference type="AlphaFoldDB" id="A0A0R1QYK2"/>
<evidence type="ECO:0000313" key="5">
    <source>
        <dbReference type="EMBL" id="KRL47122.1"/>
    </source>
</evidence>
<evidence type="ECO:0000256" key="2">
    <source>
        <dbReference type="ARBA" id="ARBA00022747"/>
    </source>
</evidence>
<dbReference type="Proteomes" id="UP000051790">
    <property type="component" value="Unassembled WGS sequence"/>
</dbReference>